<reference evidence="2 3" key="1">
    <citation type="submission" date="2023-12" db="EMBL/GenBank/DDBJ databases">
        <title>the genome sequence of Hyalangium sp. s54d21.</title>
        <authorList>
            <person name="Zhang X."/>
        </authorList>
    </citation>
    <scope>NUCLEOTIDE SEQUENCE [LARGE SCALE GENOMIC DNA]</scope>
    <source>
        <strain evidence="3">s54d21</strain>
    </source>
</reference>
<accession>A0ABU5HAV3</accession>
<protein>
    <submittedName>
        <fullName evidence="2">Gamma-glutamyl-gamma-aminobutyrate hydrolase family protein</fullName>
    </submittedName>
</protein>
<dbReference type="Pfam" id="PF07722">
    <property type="entry name" value="Peptidase_C26"/>
    <property type="match status" value="1"/>
</dbReference>
<proteinExistence type="predicted"/>
<dbReference type="PROSITE" id="PS51273">
    <property type="entry name" value="GATASE_TYPE_1"/>
    <property type="match status" value="1"/>
</dbReference>
<dbReference type="PANTHER" id="PTHR43235">
    <property type="entry name" value="GLUTAMINE AMIDOTRANSFERASE PB2B2.05-RELATED"/>
    <property type="match status" value="1"/>
</dbReference>
<dbReference type="CDD" id="cd01745">
    <property type="entry name" value="GATase1_2"/>
    <property type="match status" value="1"/>
</dbReference>
<evidence type="ECO:0000313" key="3">
    <source>
        <dbReference type="Proteomes" id="UP001291309"/>
    </source>
</evidence>
<feature type="region of interest" description="Disordered" evidence="1">
    <location>
        <begin position="1"/>
        <end position="22"/>
    </location>
</feature>
<keyword evidence="3" id="KW-1185">Reference proteome</keyword>
<dbReference type="InterPro" id="IPR029062">
    <property type="entry name" value="Class_I_gatase-like"/>
</dbReference>
<organism evidence="2 3">
    <name type="scientific">Hyalangium rubrum</name>
    <dbReference type="NCBI Taxonomy" id="3103134"/>
    <lineage>
        <taxon>Bacteria</taxon>
        <taxon>Pseudomonadati</taxon>
        <taxon>Myxococcota</taxon>
        <taxon>Myxococcia</taxon>
        <taxon>Myxococcales</taxon>
        <taxon>Cystobacterineae</taxon>
        <taxon>Archangiaceae</taxon>
        <taxon>Hyalangium</taxon>
    </lineage>
</organism>
<feature type="compositionally biased region" description="Basic residues" evidence="1">
    <location>
        <begin position="1"/>
        <end position="11"/>
    </location>
</feature>
<gene>
    <name evidence="2" type="ORF">SYV04_29650</name>
</gene>
<evidence type="ECO:0000256" key="1">
    <source>
        <dbReference type="SAM" id="MobiDB-lite"/>
    </source>
</evidence>
<comment type="caution">
    <text evidence="2">The sequence shown here is derived from an EMBL/GenBank/DDBJ whole genome shotgun (WGS) entry which is preliminary data.</text>
</comment>
<dbReference type="Gene3D" id="3.40.50.880">
    <property type="match status" value="1"/>
</dbReference>
<evidence type="ECO:0000313" key="2">
    <source>
        <dbReference type="EMBL" id="MDY7230597.1"/>
    </source>
</evidence>
<dbReference type="Proteomes" id="UP001291309">
    <property type="component" value="Unassembled WGS sequence"/>
</dbReference>
<dbReference type="InterPro" id="IPR044668">
    <property type="entry name" value="PuuD-like"/>
</dbReference>
<dbReference type="RefSeq" id="WP_321549315.1">
    <property type="nucleotide sequence ID" value="NZ_JAXIVS010000011.1"/>
</dbReference>
<dbReference type="PANTHER" id="PTHR43235:SF1">
    <property type="entry name" value="GLUTAMINE AMIDOTRANSFERASE PB2B2.05-RELATED"/>
    <property type="match status" value="1"/>
</dbReference>
<sequence length="255" mass="28100">MTHPMRHHGQPPRRPNIGITPDWSEAAPGTSFARYELKVSYAEAVLRAGGLPFVLPYTDDPTCVEAYLDRVSGVLITGGAFDIPPEAYGETAREGMGAMKEGRTTFETALMRAALKRNMPVLGICGGMQLLNVVLGGTLYQDIGREMQEVREHEQKHDRTQPQHPVDVRDNSLLAEAVGRGQLMVNSTHHQAVKKLGNQVVSSAVSPDGVVEAIESTAHAFALGVQWHPEYMLNNLPVHAGIYKVFIHKARDYRR</sequence>
<dbReference type="InterPro" id="IPR011697">
    <property type="entry name" value="Peptidase_C26"/>
</dbReference>
<dbReference type="EMBL" id="JAXIVS010000011">
    <property type="protein sequence ID" value="MDY7230597.1"/>
    <property type="molecule type" value="Genomic_DNA"/>
</dbReference>
<keyword evidence="2" id="KW-0378">Hydrolase</keyword>
<name>A0ABU5HAV3_9BACT</name>
<dbReference type="SUPFAM" id="SSF52317">
    <property type="entry name" value="Class I glutamine amidotransferase-like"/>
    <property type="match status" value="1"/>
</dbReference>
<dbReference type="GO" id="GO:0016787">
    <property type="term" value="F:hydrolase activity"/>
    <property type="evidence" value="ECO:0007669"/>
    <property type="project" value="UniProtKB-KW"/>
</dbReference>